<dbReference type="GO" id="GO:0004252">
    <property type="term" value="F:serine-type endopeptidase activity"/>
    <property type="evidence" value="ECO:0007669"/>
    <property type="project" value="InterPro"/>
</dbReference>
<dbReference type="NCBIfam" id="TIGR02227">
    <property type="entry name" value="sigpep_I_bact"/>
    <property type="match status" value="1"/>
</dbReference>
<keyword evidence="7" id="KW-1133">Transmembrane helix</keyword>
<feature type="region of interest" description="Disordered" evidence="8">
    <location>
        <begin position="1"/>
        <end position="53"/>
    </location>
</feature>
<dbReference type="CDD" id="cd06530">
    <property type="entry name" value="S26_SPase_I"/>
    <property type="match status" value="1"/>
</dbReference>
<gene>
    <name evidence="10" type="ORF">BSCA_0294</name>
</gene>
<dbReference type="GO" id="GO:0005886">
    <property type="term" value="C:plasma membrane"/>
    <property type="evidence" value="ECO:0007669"/>
    <property type="project" value="UniProtKB-SubCell"/>
</dbReference>
<dbReference type="InterPro" id="IPR036286">
    <property type="entry name" value="LexA/Signal_pep-like_sf"/>
</dbReference>
<dbReference type="RefSeq" id="WP_033519810.1">
    <property type="nucleotide sequence ID" value="NZ_CAUPKV010000053.1"/>
</dbReference>
<dbReference type="InterPro" id="IPR019758">
    <property type="entry name" value="Pept_S26A_signal_pept_1_CS"/>
</dbReference>
<comment type="catalytic activity">
    <reaction evidence="1 7">
        <text>Cleavage of hydrophobic, N-terminal signal or leader sequences from secreted and periplasmic proteins.</text>
        <dbReference type="EC" id="3.4.21.89"/>
    </reaction>
</comment>
<dbReference type="Pfam" id="PF10502">
    <property type="entry name" value="Peptidase_S26"/>
    <property type="match status" value="1"/>
</dbReference>
<keyword evidence="5 7" id="KW-0378">Hydrolase</keyword>
<feature type="domain" description="Peptidase S26" evidence="9">
    <location>
        <begin position="59"/>
        <end position="233"/>
    </location>
</feature>
<evidence type="ECO:0000256" key="5">
    <source>
        <dbReference type="ARBA" id="ARBA00022801"/>
    </source>
</evidence>
<reference evidence="10 11" key="1">
    <citation type="submission" date="2014-03" db="EMBL/GenBank/DDBJ databases">
        <title>Genomics of Bifidobacteria.</title>
        <authorList>
            <person name="Ventura M."/>
            <person name="Milani C."/>
            <person name="Lugli G.A."/>
        </authorList>
    </citation>
    <scope>NUCLEOTIDE SEQUENCE [LARGE SCALE GENOMIC DNA]</scope>
    <source>
        <strain evidence="10 11">LMG 21589</strain>
    </source>
</reference>
<organism evidence="10 11">
    <name type="scientific">Bifidobacterium scardovii</name>
    <dbReference type="NCBI Taxonomy" id="158787"/>
    <lineage>
        <taxon>Bacteria</taxon>
        <taxon>Bacillati</taxon>
        <taxon>Actinomycetota</taxon>
        <taxon>Actinomycetes</taxon>
        <taxon>Bifidobacteriales</taxon>
        <taxon>Bifidobacteriaceae</taxon>
        <taxon>Bifidobacterium</taxon>
    </lineage>
</organism>
<dbReference type="EC" id="3.4.21.89" evidence="4 7"/>
<evidence type="ECO:0000256" key="7">
    <source>
        <dbReference type="RuleBase" id="RU362042"/>
    </source>
</evidence>
<dbReference type="SUPFAM" id="SSF51306">
    <property type="entry name" value="LexA/Signal peptidase"/>
    <property type="match status" value="1"/>
</dbReference>
<dbReference type="AlphaFoldDB" id="A0A087D359"/>
<dbReference type="Gene3D" id="2.10.109.10">
    <property type="entry name" value="Umud Fragment, subunit A"/>
    <property type="match status" value="1"/>
</dbReference>
<dbReference type="GO" id="GO:0006465">
    <property type="term" value="P:signal peptide processing"/>
    <property type="evidence" value="ECO:0007669"/>
    <property type="project" value="InterPro"/>
</dbReference>
<proteinExistence type="inferred from homology"/>
<accession>A0A087D359</accession>
<dbReference type="InterPro" id="IPR000223">
    <property type="entry name" value="Pept_S26A_signal_pept_1"/>
</dbReference>
<dbReference type="GO" id="GO:0009003">
    <property type="term" value="F:signal peptidase activity"/>
    <property type="evidence" value="ECO:0007669"/>
    <property type="project" value="UniProtKB-EC"/>
</dbReference>
<feature type="active site" evidence="6">
    <location>
        <position position="89"/>
    </location>
</feature>
<evidence type="ECO:0000256" key="1">
    <source>
        <dbReference type="ARBA" id="ARBA00000677"/>
    </source>
</evidence>
<sequence>MQSTEDEHTLQVAVHAIDPTPLTNPRPEGGSAGPAANANPRRRPKHASSDAEPSDFGWRDLLVWCGVPIVIVILIRILFVGFYSIPSGSMLDTIEPGDKVITSKLTPRLFDLQRGDIVVFKDSGEWLTPEERGRFGGDYLIKRLIGLPGDVVECEGAGQPVKVNGVAIDERAYLRPGVDPSSFAFRVEVTAGHVFVMGDNRSNSSDSRYHQDDGSHGLVPVGGIVGVAIARYWPLSRISGLSGHHDVFDAVPDGSAASD</sequence>
<dbReference type="PANTHER" id="PTHR43390">
    <property type="entry name" value="SIGNAL PEPTIDASE I"/>
    <property type="match status" value="1"/>
</dbReference>
<evidence type="ECO:0000313" key="11">
    <source>
        <dbReference type="Proteomes" id="UP000029033"/>
    </source>
</evidence>
<dbReference type="EMBL" id="JGZO01000034">
    <property type="protein sequence ID" value="KFI89959.1"/>
    <property type="molecule type" value="Genomic_DNA"/>
</dbReference>
<evidence type="ECO:0000259" key="9">
    <source>
        <dbReference type="Pfam" id="PF10502"/>
    </source>
</evidence>
<protein>
    <recommendedName>
        <fullName evidence="4 7">Signal peptidase I</fullName>
        <ecNumber evidence="4 7">3.4.21.89</ecNumber>
    </recommendedName>
</protein>
<dbReference type="PRINTS" id="PR00727">
    <property type="entry name" value="LEADERPTASE"/>
</dbReference>
<evidence type="ECO:0000256" key="4">
    <source>
        <dbReference type="ARBA" id="ARBA00013208"/>
    </source>
</evidence>
<evidence type="ECO:0000313" key="10">
    <source>
        <dbReference type="EMBL" id="KFI89959.1"/>
    </source>
</evidence>
<keyword evidence="7" id="KW-0472">Membrane</keyword>
<comment type="similarity">
    <text evidence="3 7">Belongs to the peptidase S26 family.</text>
</comment>
<dbReference type="eggNOG" id="COG0681">
    <property type="taxonomic scope" value="Bacteria"/>
</dbReference>
<keyword evidence="7" id="KW-0812">Transmembrane</keyword>
<evidence type="ECO:0000256" key="8">
    <source>
        <dbReference type="SAM" id="MobiDB-lite"/>
    </source>
</evidence>
<comment type="caution">
    <text evidence="10">The sequence shown here is derived from an EMBL/GenBank/DDBJ whole genome shotgun (WGS) entry which is preliminary data.</text>
</comment>
<comment type="subcellular location">
    <subcellularLocation>
        <location evidence="2">Cell membrane</location>
        <topology evidence="2">Single-pass type II membrane protein</topology>
    </subcellularLocation>
    <subcellularLocation>
        <location evidence="7">Membrane</location>
        <topology evidence="7">Single-pass type II membrane protein</topology>
    </subcellularLocation>
</comment>
<dbReference type="STRING" id="158787.BSCA_0294"/>
<dbReference type="InterPro" id="IPR019533">
    <property type="entry name" value="Peptidase_S26"/>
</dbReference>
<dbReference type="PANTHER" id="PTHR43390:SF1">
    <property type="entry name" value="CHLOROPLAST PROCESSING PEPTIDASE"/>
    <property type="match status" value="1"/>
</dbReference>
<keyword evidence="7" id="KW-0645">Protease</keyword>
<dbReference type="PROSITE" id="PS00761">
    <property type="entry name" value="SPASE_I_3"/>
    <property type="match status" value="1"/>
</dbReference>
<dbReference type="Proteomes" id="UP000029033">
    <property type="component" value="Unassembled WGS sequence"/>
</dbReference>
<name>A0A087D359_9BIFI</name>
<feature type="transmembrane region" description="Helical" evidence="7">
    <location>
        <begin position="61"/>
        <end position="85"/>
    </location>
</feature>
<dbReference type="OrthoDB" id="9815782at2"/>
<feature type="active site" evidence="6">
    <location>
        <position position="142"/>
    </location>
</feature>
<evidence type="ECO:0000256" key="6">
    <source>
        <dbReference type="PIRSR" id="PIRSR600223-1"/>
    </source>
</evidence>
<evidence type="ECO:0000256" key="3">
    <source>
        <dbReference type="ARBA" id="ARBA00009370"/>
    </source>
</evidence>
<dbReference type="GeneID" id="85166566"/>
<keyword evidence="11" id="KW-1185">Reference proteome</keyword>
<evidence type="ECO:0000256" key="2">
    <source>
        <dbReference type="ARBA" id="ARBA00004401"/>
    </source>
</evidence>